<sequence>MSPTTPPRHRFRDTRISRFLEARWRLLFAMLVFVVLLSAMPDQKYLFPTRLLIAWDAGVAFYLALVVIMILRSDPDRVRRESPLQDEGRIAIPILTVIASMASLAAIVYWMRTASGSGSIQPGILALLFFTTLLSWLFIHVIFALHYAHEYYAQHRGAGGGLRFPGDEDPDYWDFVYFSFVMGTSTAVSDVAITSRAIRRTVTAHGIVAFVFNVTMIALTVSIAGDAVSLQ</sequence>
<reference evidence="2 3" key="1">
    <citation type="journal article" date="2016" name="Environ. Microbiol.">
        <title>New Methyloceanibacter diversity from North Sea sediments includes methanotroph containing solely the soluble methane monooxygenase.</title>
        <authorList>
            <person name="Vekeman B."/>
            <person name="Kerckhof F.M."/>
            <person name="Cremers G."/>
            <person name="de Vos P."/>
            <person name="Vandamme P."/>
            <person name="Boon N."/>
            <person name="Op den Camp H.J."/>
            <person name="Heylen K."/>
        </authorList>
    </citation>
    <scope>NUCLEOTIDE SEQUENCE [LARGE SCALE GENOMIC DNA]</scope>
    <source>
        <strain evidence="2 3">R-67174</strain>
    </source>
</reference>
<dbReference type="InterPro" id="IPR009781">
    <property type="entry name" value="DUF1345"/>
</dbReference>
<keyword evidence="3" id="KW-1185">Reference proteome</keyword>
<dbReference type="STRING" id="1774968.AUC68_15335"/>
<organism evidence="2 3">
    <name type="scientific">Methyloceanibacter methanicus</name>
    <dbReference type="NCBI Taxonomy" id="1774968"/>
    <lineage>
        <taxon>Bacteria</taxon>
        <taxon>Pseudomonadati</taxon>
        <taxon>Pseudomonadota</taxon>
        <taxon>Alphaproteobacteria</taxon>
        <taxon>Hyphomicrobiales</taxon>
        <taxon>Hyphomicrobiaceae</taxon>
        <taxon>Methyloceanibacter</taxon>
    </lineage>
</organism>
<feature type="transmembrane region" description="Helical" evidence="1">
    <location>
        <begin position="51"/>
        <end position="70"/>
    </location>
</feature>
<protein>
    <recommendedName>
        <fullName evidence="4">DUF1345 domain-containing protein</fullName>
    </recommendedName>
</protein>
<accession>A0A1E3W4E8</accession>
<evidence type="ECO:0008006" key="4">
    <source>
        <dbReference type="Google" id="ProtNLM"/>
    </source>
</evidence>
<keyword evidence="1" id="KW-0472">Membrane</keyword>
<evidence type="ECO:0000313" key="3">
    <source>
        <dbReference type="Proteomes" id="UP000094501"/>
    </source>
</evidence>
<feature type="transmembrane region" description="Helical" evidence="1">
    <location>
        <begin position="90"/>
        <end position="111"/>
    </location>
</feature>
<comment type="caution">
    <text evidence="2">The sequence shown here is derived from an EMBL/GenBank/DDBJ whole genome shotgun (WGS) entry which is preliminary data.</text>
</comment>
<dbReference type="AlphaFoldDB" id="A0A1E3W4E8"/>
<gene>
    <name evidence="2" type="ORF">AUC68_15335</name>
</gene>
<dbReference type="Pfam" id="PF07077">
    <property type="entry name" value="DUF1345"/>
    <property type="match status" value="1"/>
</dbReference>
<proteinExistence type="predicted"/>
<feature type="transmembrane region" description="Helical" evidence="1">
    <location>
        <begin position="205"/>
        <end position="225"/>
    </location>
</feature>
<keyword evidence="1" id="KW-1133">Transmembrane helix</keyword>
<dbReference type="EMBL" id="LPWG01000005">
    <property type="protein sequence ID" value="ODS00600.1"/>
    <property type="molecule type" value="Genomic_DNA"/>
</dbReference>
<dbReference type="RefSeq" id="WP_069436497.1">
    <property type="nucleotide sequence ID" value="NZ_LPWG01000005.1"/>
</dbReference>
<feature type="transmembrane region" description="Helical" evidence="1">
    <location>
        <begin position="22"/>
        <end position="39"/>
    </location>
</feature>
<evidence type="ECO:0000313" key="2">
    <source>
        <dbReference type="EMBL" id="ODS00600.1"/>
    </source>
</evidence>
<dbReference type="OrthoDB" id="64737at2"/>
<keyword evidence="1" id="KW-0812">Transmembrane</keyword>
<evidence type="ECO:0000256" key="1">
    <source>
        <dbReference type="SAM" id="Phobius"/>
    </source>
</evidence>
<name>A0A1E3W4E8_9HYPH</name>
<dbReference type="Gene3D" id="1.10.287.70">
    <property type="match status" value="1"/>
</dbReference>
<dbReference type="Proteomes" id="UP000094501">
    <property type="component" value="Unassembled WGS sequence"/>
</dbReference>
<feature type="transmembrane region" description="Helical" evidence="1">
    <location>
        <begin position="123"/>
        <end position="148"/>
    </location>
</feature>